<protein>
    <submittedName>
        <fullName evidence="4">Uncharacterized protein</fullName>
    </submittedName>
</protein>
<feature type="region of interest" description="Disordered" evidence="1">
    <location>
        <begin position="352"/>
        <end position="390"/>
    </location>
</feature>
<evidence type="ECO:0000256" key="3">
    <source>
        <dbReference type="SAM" id="SignalP"/>
    </source>
</evidence>
<feature type="compositionally biased region" description="Low complexity" evidence="1">
    <location>
        <begin position="357"/>
        <end position="368"/>
    </location>
</feature>
<reference evidence="4" key="1">
    <citation type="submission" date="2023-08" db="EMBL/GenBank/DDBJ databases">
        <title>Reference Genome Resource for the Citrus Pathogen Phytophthora citrophthora.</title>
        <authorList>
            <person name="Moller H."/>
            <person name="Coetzee B."/>
            <person name="Rose L.J."/>
            <person name="Van Niekerk J.M."/>
        </authorList>
    </citation>
    <scope>NUCLEOTIDE SEQUENCE</scope>
    <source>
        <strain evidence="4">STE-U-9442</strain>
    </source>
</reference>
<keyword evidence="2" id="KW-0812">Transmembrane</keyword>
<sequence>MKTLLALTGVTGLFAQAHAAASCADCNGNTCMLDGTATSITGGAASASVNFCNFDSTKNSTYALSFGVSSLPSCDTKNETLPTLASLVAADGCTAEACSVTVNFESPLDWAIALQNNGASNTLTAQLTSGGNSDTVTIATFETMAAAVMNSGTSSVSVCAAEFDISGSRFSNIDSCNAAQVCRGASTDTACTTEMMNNAQITGVSCSAEACTGKVALSQSLPCDGSTGDATALIVGVTVASSTQSNLVSVGSMTAPNFTIADASGLDAGKSEFELMTDTFCAYSSIQLNVTVGDGNDDDSNETVDVSSVNSTTNGTVVVELASSLSSDLSGEEVYLSLSQCGVSATGSFAVGKDSSDSTSVSTGSTESSGDDDAAAGSAGSISTQETDSNTGLSGSIIVAIVIGVVALAGFVFEYVHHKRRQPMPVAQDSTVNNLASPL</sequence>
<proteinExistence type="predicted"/>
<name>A0AAD9G668_9STRA</name>
<dbReference type="EMBL" id="JASMQC010000029">
    <property type="protein sequence ID" value="KAK1932576.1"/>
    <property type="molecule type" value="Genomic_DNA"/>
</dbReference>
<feature type="signal peptide" evidence="3">
    <location>
        <begin position="1"/>
        <end position="19"/>
    </location>
</feature>
<dbReference type="Proteomes" id="UP001259832">
    <property type="component" value="Unassembled WGS sequence"/>
</dbReference>
<organism evidence="4 5">
    <name type="scientific">Phytophthora citrophthora</name>
    <dbReference type="NCBI Taxonomy" id="4793"/>
    <lineage>
        <taxon>Eukaryota</taxon>
        <taxon>Sar</taxon>
        <taxon>Stramenopiles</taxon>
        <taxon>Oomycota</taxon>
        <taxon>Peronosporomycetes</taxon>
        <taxon>Peronosporales</taxon>
        <taxon>Peronosporaceae</taxon>
        <taxon>Phytophthora</taxon>
    </lineage>
</organism>
<feature type="compositionally biased region" description="Low complexity" evidence="1">
    <location>
        <begin position="375"/>
        <end position="384"/>
    </location>
</feature>
<comment type="caution">
    <text evidence="4">The sequence shown here is derived from an EMBL/GenBank/DDBJ whole genome shotgun (WGS) entry which is preliminary data.</text>
</comment>
<feature type="chain" id="PRO_5042050759" evidence="3">
    <location>
        <begin position="20"/>
        <end position="439"/>
    </location>
</feature>
<keyword evidence="3" id="KW-0732">Signal</keyword>
<dbReference type="AlphaFoldDB" id="A0AAD9G668"/>
<accession>A0AAD9G668</accession>
<keyword evidence="2" id="KW-0472">Membrane</keyword>
<dbReference type="PROSITE" id="PS51257">
    <property type="entry name" value="PROKAR_LIPOPROTEIN"/>
    <property type="match status" value="1"/>
</dbReference>
<evidence type="ECO:0000256" key="1">
    <source>
        <dbReference type="SAM" id="MobiDB-lite"/>
    </source>
</evidence>
<evidence type="ECO:0000256" key="2">
    <source>
        <dbReference type="SAM" id="Phobius"/>
    </source>
</evidence>
<evidence type="ECO:0000313" key="5">
    <source>
        <dbReference type="Proteomes" id="UP001259832"/>
    </source>
</evidence>
<keyword evidence="5" id="KW-1185">Reference proteome</keyword>
<evidence type="ECO:0000313" key="4">
    <source>
        <dbReference type="EMBL" id="KAK1932576.1"/>
    </source>
</evidence>
<feature type="transmembrane region" description="Helical" evidence="2">
    <location>
        <begin position="393"/>
        <end position="416"/>
    </location>
</feature>
<gene>
    <name evidence="4" type="ORF">P3T76_012160</name>
</gene>
<keyword evidence="2" id="KW-1133">Transmembrane helix</keyword>